<evidence type="ECO:0000256" key="3">
    <source>
        <dbReference type="ARBA" id="ARBA00023237"/>
    </source>
</evidence>
<evidence type="ECO:0000313" key="9">
    <source>
        <dbReference type="Proteomes" id="UP000306585"/>
    </source>
</evidence>
<keyword evidence="6" id="KW-0732">Signal</keyword>
<feature type="chain" id="PRO_5024390891" evidence="6">
    <location>
        <begin position="17"/>
        <end position="226"/>
    </location>
</feature>
<dbReference type="InterPro" id="IPR006665">
    <property type="entry name" value="OmpA-like"/>
</dbReference>
<dbReference type="SUPFAM" id="SSF103088">
    <property type="entry name" value="OmpA-like"/>
    <property type="match status" value="1"/>
</dbReference>
<dbReference type="RefSeq" id="WP_138239362.1">
    <property type="nucleotide sequence ID" value="NZ_VBRY01000007.1"/>
</dbReference>
<keyword evidence="9" id="KW-1185">Reference proteome</keyword>
<dbReference type="InterPro" id="IPR006664">
    <property type="entry name" value="OMP_bac"/>
</dbReference>
<dbReference type="Pfam" id="PF00691">
    <property type="entry name" value="OmpA"/>
    <property type="match status" value="1"/>
</dbReference>
<dbReference type="InterPro" id="IPR050330">
    <property type="entry name" value="Bact_OuterMem_StrucFunc"/>
</dbReference>
<comment type="subcellular location">
    <subcellularLocation>
        <location evidence="1">Cell outer membrane</location>
    </subcellularLocation>
</comment>
<protein>
    <submittedName>
        <fullName evidence="8">OmpA family protein</fullName>
    </submittedName>
</protein>
<gene>
    <name evidence="8" type="ORF">FEF65_08400</name>
</gene>
<dbReference type="PROSITE" id="PS51257">
    <property type="entry name" value="PROKAR_LIPOPROTEIN"/>
    <property type="match status" value="1"/>
</dbReference>
<feature type="compositionally biased region" description="Basic and acidic residues" evidence="5">
    <location>
        <begin position="191"/>
        <end position="207"/>
    </location>
</feature>
<organism evidence="8 9">
    <name type="scientific">Mariprofundus erugo</name>
    <dbReference type="NCBI Taxonomy" id="2528639"/>
    <lineage>
        <taxon>Bacteria</taxon>
        <taxon>Pseudomonadati</taxon>
        <taxon>Pseudomonadota</taxon>
        <taxon>Candidatius Mariprofundia</taxon>
        <taxon>Mariprofundales</taxon>
        <taxon>Mariprofundaceae</taxon>
        <taxon>Mariprofundus</taxon>
    </lineage>
</organism>
<dbReference type="PROSITE" id="PS01068">
    <property type="entry name" value="OMPA_1"/>
    <property type="match status" value="1"/>
</dbReference>
<comment type="caution">
    <text evidence="8">The sequence shown here is derived from an EMBL/GenBank/DDBJ whole genome shotgun (WGS) entry which is preliminary data.</text>
</comment>
<dbReference type="EMBL" id="VBRY01000007">
    <property type="protein sequence ID" value="TLS66972.1"/>
    <property type="molecule type" value="Genomic_DNA"/>
</dbReference>
<evidence type="ECO:0000256" key="4">
    <source>
        <dbReference type="PROSITE-ProRule" id="PRU00473"/>
    </source>
</evidence>
<dbReference type="GO" id="GO:0009279">
    <property type="term" value="C:cell outer membrane"/>
    <property type="evidence" value="ECO:0007669"/>
    <property type="project" value="UniProtKB-SubCell"/>
</dbReference>
<evidence type="ECO:0000256" key="2">
    <source>
        <dbReference type="ARBA" id="ARBA00023136"/>
    </source>
</evidence>
<dbReference type="PROSITE" id="PS51123">
    <property type="entry name" value="OMPA_2"/>
    <property type="match status" value="1"/>
</dbReference>
<feature type="domain" description="OmpA-like" evidence="7">
    <location>
        <begin position="106"/>
        <end position="223"/>
    </location>
</feature>
<dbReference type="AlphaFoldDB" id="A0A5R9GSE4"/>
<sequence>MKKIVIVSLTAGLALAACVSDPNDPNKNTKQNAAVGAAVGAIAGAVIGYQQDHSGGALRGGLIGAAAGGALGAGVGVYMDKQQAEFNRQLAAEQRAHQIEVERLQNENLKITMNSEVSFDNNSSQLKPAFSNTLSKVADILNRYPRSTIHIIGHTDSRGSAAYNQSLSEQRAQSVKWALADHGVDPNRISTEGRGETQPRDSNDTEAGRQLNRRVEMMIVPDQNIQ</sequence>
<accession>A0A5R9GSE4</accession>
<dbReference type="PANTHER" id="PTHR30329:SF21">
    <property type="entry name" value="LIPOPROTEIN YIAD-RELATED"/>
    <property type="match status" value="1"/>
</dbReference>
<dbReference type="InterPro" id="IPR036737">
    <property type="entry name" value="OmpA-like_sf"/>
</dbReference>
<evidence type="ECO:0000256" key="5">
    <source>
        <dbReference type="SAM" id="MobiDB-lite"/>
    </source>
</evidence>
<feature type="signal peptide" evidence="6">
    <location>
        <begin position="1"/>
        <end position="16"/>
    </location>
</feature>
<dbReference type="Gene3D" id="3.30.1330.60">
    <property type="entry name" value="OmpA-like domain"/>
    <property type="match status" value="1"/>
</dbReference>
<dbReference type="InterPro" id="IPR006690">
    <property type="entry name" value="OMPA-like_CS"/>
</dbReference>
<evidence type="ECO:0000256" key="1">
    <source>
        <dbReference type="ARBA" id="ARBA00004442"/>
    </source>
</evidence>
<feature type="region of interest" description="Disordered" evidence="5">
    <location>
        <begin position="183"/>
        <end position="210"/>
    </location>
</feature>
<keyword evidence="3" id="KW-0998">Cell outer membrane</keyword>
<dbReference type="Proteomes" id="UP000306585">
    <property type="component" value="Unassembled WGS sequence"/>
</dbReference>
<dbReference type="OrthoDB" id="5296103at2"/>
<dbReference type="PRINTS" id="PR01021">
    <property type="entry name" value="OMPADOMAIN"/>
</dbReference>
<proteinExistence type="predicted"/>
<dbReference type="PANTHER" id="PTHR30329">
    <property type="entry name" value="STATOR ELEMENT OF FLAGELLAR MOTOR COMPLEX"/>
    <property type="match status" value="1"/>
</dbReference>
<dbReference type="CDD" id="cd07185">
    <property type="entry name" value="OmpA_C-like"/>
    <property type="match status" value="1"/>
</dbReference>
<evidence type="ECO:0000256" key="6">
    <source>
        <dbReference type="SAM" id="SignalP"/>
    </source>
</evidence>
<keyword evidence="2 4" id="KW-0472">Membrane</keyword>
<evidence type="ECO:0000313" key="8">
    <source>
        <dbReference type="EMBL" id="TLS66972.1"/>
    </source>
</evidence>
<reference evidence="8 9" key="1">
    <citation type="journal article" date="2019" name="Appl. Environ. Microbiol.">
        <title>Environmental Evidence and Genomic Insight of Iron-oxidizing Bacteria Preference Towards More Corrosion Resistant Stainless Steel at Higher Salinities.</title>
        <authorList>
            <person name="Garrison C.E."/>
            <person name="Price K.A."/>
            <person name="Field E.K."/>
        </authorList>
    </citation>
    <scope>NUCLEOTIDE SEQUENCE [LARGE SCALE GENOMIC DNA]</scope>
    <source>
        <strain evidence="8 9">P3</strain>
    </source>
</reference>
<name>A0A5R9GSE4_9PROT</name>
<evidence type="ECO:0000259" key="7">
    <source>
        <dbReference type="PROSITE" id="PS51123"/>
    </source>
</evidence>